<dbReference type="SUPFAM" id="SSF56436">
    <property type="entry name" value="C-type lectin-like"/>
    <property type="match status" value="1"/>
</dbReference>
<dbReference type="CDD" id="cd00037">
    <property type="entry name" value="CLECT"/>
    <property type="match status" value="1"/>
</dbReference>
<evidence type="ECO:0000313" key="1">
    <source>
        <dbReference type="EMBL" id="CAL4112800.1"/>
    </source>
</evidence>
<dbReference type="EMBL" id="CAXKWB010015142">
    <property type="protein sequence ID" value="CAL4112800.1"/>
    <property type="molecule type" value="Genomic_DNA"/>
</dbReference>
<dbReference type="InterPro" id="IPR016187">
    <property type="entry name" value="CTDL_fold"/>
</dbReference>
<evidence type="ECO:0000313" key="2">
    <source>
        <dbReference type="Proteomes" id="UP001497623"/>
    </source>
</evidence>
<comment type="caution">
    <text evidence="1">The sequence shown here is derived from an EMBL/GenBank/DDBJ whole genome shotgun (WGS) entry which is preliminary data.</text>
</comment>
<keyword evidence="2" id="KW-1185">Reference proteome</keyword>
<protein>
    <recommendedName>
        <fullName evidence="3">C-type lectin domain-containing protein</fullName>
    </recommendedName>
</protein>
<gene>
    <name evidence="1" type="ORF">MNOR_LOCUS19978</name>
</gene>
<dbReference type="Gene3D" id="3.10.100.10">
    <property type="entry name" value="Mannose-Binding Protein A, subunit A"/>
    <property type="match status" value="1"/>
</dbReference>
<dbReference type="AlphaFoldDB" id="A0AAV2R700"/>
<sequence>EKLPNNLEETLSVIKEKLLSHMEENTNQEDMVKGVKEMKMNIESMENNIITALNMSSVLLQKGCSEKKGFFTLPGSKQCFKVFKSGSNFEEAEANCRKEGLKFAKPFNAVLLRNHINQRYGSSPRHYFVGARGDGTGYKWIQGGSYLMPGSPLWFTGANGKSKHCLLLGTNDDFMERYPTAAYTYTSCGATNFPHLCELIME</sequence>
<organism evidence="1 2">
    <name type="scientific">Meganyctiphanes norvegica</name>
    <name type="common">Northern krill</name>
    <name type="synonym">Thysanopoda norvegica</name>
    <dbReference type="NCBI Taxonomy" id="48144"/>
    <lineage>
        <taxon>Eukaryota</taxon>
        <taxon>Metazoa</taxon>
        <taxon>Ecdysozoa</taxon>
        <taxon>Arthropoda</taxon>
        <taxon>Crustacea</taxon>
        <taxon>Multicrustacea</taxon>
        <taxon>Malacostraca</taxon>
        <taxon>Eumalacostraca</taxon>
        <taxon>Eucarida</taxon>
        <taxon>Euphausiacea</taxon>
        <taxon>Euphausiidae</taxon>
        <taxon>Meganyctiphanes</taxon>
    </lineage>
</organism>
<feature type="non-terminal residue" evidence="1">
    <location>
        <position position="1"/>
    </location>
</feature>
<proteinExistence type="predicted"/>
<reference evidence="1 2" key="1">
    <citation type="submission" date="2024-05" db="EMBL/GenBank/DDBJ databases">
        <authorList>
            <person name="Wallberg A."/>
        </authorList>
    </citation>
    <scope>NUCLEOTIDE SEQUENCE [LARGE SCALE GENOMIC DNA]</scope>
</reference>
<dbReference type="Proteomes" id="UP001497623">
    <property type="component" value="Unassembled WGS sequence"/>
</dbReference>
<accession>A0AAV2R700</accession>
<dbReference type="InterPro" id="IPR016186">
    <property type="entry name" value="C-type_lectin-like/link_sf"/>
</dbReference>
<name>A0AAV2R700_MEGNR</name>
<evidence type="ECO:0008006" key="3">
    <source>
        <dbReference type="Google" id="ProtNLM"/>
    </source>
</evidence>